<evidence type="ECO:0000313" key="6">
    <source>
        <dbReference type="EMBL" id="SVA63782.1"/>
    </source>
</evidence>
<name>A0A381XGV9_9ZZZZ</name>
<keyword evidence="4 5" id="KW-0472">Membrane</keyword>
<sequence length="125" mass="13703">MTFAYNCIFLAMMLPLFWAGMAKRDSETPFDNNAPRDHIAQLKGKAKSAYCIEQNSYESFPPFAIAVVVAHLTGGVQLTVDILAGIYVVSRVIYGLCYLQSKGTMRSITFMVGLACTVALFFVGS</sequence>
<proteinExistence type="predicted"/>
<keyword evidence="3 5" id="KW-1133">Transmembrane helix</keyword>
<evidence type="ECO:0000256" key="2">
    <source>
        <dbReference type="ARBA" id="ARBA00022692"/>
    </source>
</evidence>
<feature type="transmembrane region" description="Helical" evidence="5">
    <location>
        <begin position="108"/>
        <end position="124"/>
    </location>
</feature>
<dbReference type="SUPFAM" id="SSF161084">
    <property type="entry name" value="MAPEG domain-like"/>
    <property type="match status" value="1"/>
</dbReference>
<evidence type="ECO:0000256" key="4">
    <source>
        <dbReference type="ARBA" id="ARBA00023136"/>
    </source>
</evidence>
<gene>
    <name evidence="6" type="ORF">METZ01_LOCUS116636</name>
</gene>
<dbReference type="Gene3D" id="1.20.120.550">
    <property type="entry name" value="Membrane associated eicosanoid/glutathione metabolism-like domain"/>
    <property type="match status" value="1"/>
</dbReference>
<reference evidence="6" key="1">
    <citation type="submission" date="2018-05" db="EMBL/GenBank/DDBJ databases">
        <authorList>
            <person name="Lanie J.A."/>
            <person name="Ng W.-L."/>
            <person name="Kazmierczak K.M."/>
            <person name="Andrzejewski T.M."/>
            <person name="Davidsen T.M."/>
            <person name="Wayne K.J."/>
            <person name="Tettelin H."/>
            <person name="Glass J.I."/>
            <person name="Rusch D."/>
            <person name="Podicherti R."/>
            <person name="Tsui H.-C.T."/>
            <person name="Winkler M.E."/>
        </authorList>
    </citation>
    <scope>NUCLEOTIDE SEQUENCE</scope>
</reference>
<evidence type="ECO:0008006" key="7">
    <source>
        <dbReference type="Google" id="ProtNLM"/>
    </source>
</evidence>
<protein>
    <recommendedName>
        <fullName evidence="7">MAPEG family protein</fullName>
    </recommendedName>
</protein>
<dbReference type="PANTHER" id="PTHR35371">
    <property type="entry name" value="INNER MEMBRANE PROTEIN"/>
    <property type="match status" value="1"/>
</dbReference>
<dbReference type="PANTHER" id="PTHR35371:SF1">
    <property type="entry name" value="BLR7753 PROTEIN"/>
    <property type="match status" value="1"/>
</dbReference>
<dbReference type="InterPro" id="IPR001129">
    <property type="entry name" value="Membr-assoc_MAPEG"/>
</dbReference>
<dbReference type="InterPro" id="IPR023352">
    <property type="entry name" value="MAPEG-like_dom_sf"/>
</dbReference>
<dbReference type="GO" id="GO:0016020">
    <property type="term" value="C:membrane"/>
    <property type="evidence" value="ECO:0007669"/>
    <property type="project" value="UniProtKB-SubCell"/>
</dbReference>
<organism evidence="6">
    <name type="scientific">marine metagenome</name>
    <dbReference type="NCBI Taxonomy" id="408172"/>
    <lineage>
        <taxon>unclassified sequences</taxon>
        <taxon>metagenomes</taxon>
        <taxon>ecological metagenomes</taxon>
    </lineage>
</organism>
<dbReference type="EMBL" id="UINC01015079">
    <property type="protein sequence ID" value="SVA63782.1"/>
    <property type="molecule type" value="Genomic_DNA"/>
</dbReference>
<evidence type="ECO:0000256" key="1">
    <source>
        <dbReference type="ARBA" id="ARBA00004370"/>
    </source>
</evidence>
<keyword evidence="2 5" id="KW-0812">Transmembrane</keyword>
<evidence type="ECO:0000256" key="3">
    <source>
        <dbReference type="ARBA" id="ARBA00022989"/>
    </source>
</evidence>
<dbReference type="AlphaFoldDB" id="A0A381XGV9"/>
<accession>A0A381XGV9</accession>
<feature type="transmembrane region" description="Helical" evidence="5">
    <location>
        <begin position="63"/>
        <end position="88"/>
    </location>
</feature>
<comment type="subcellular location">
    <subcellularLocation>
        <location evidence="1">Membrane</location>
    </subcellularLocation>
</comment>
<dbReference type="Pfam" id="PF01124">
    <property type="entry name" value="MAPEG"/>
    <property type="match status" value="1"/>
</dbReference>
<evidence type="ECO:0000256" key="5">
    <source>
        <dbReference type="SAM" id="Phobius"/>
    </source>
</evidence>